<gene>
    <name evidence="1" type="ORF">RN001_002222</name>
</gene>
<name>A0AAN7PPL8_9COLE</name>
<protein>
    <recommendedName>
        <fullName evidence="3">SAP domain-containing protein</fullName>
    </recommendedName>
</protein>
<organism evidence="1 2">
    <name type="scientific">Aquatica leii</name>
    <dbReference type="NCBI Taxonomy" id="1421715"/>
    <lineage>
        <taxon>Eukaryota</taxon>
        <taxon>Metazoa</taxon>
        <taxon>Ecdysozoa</taxon>
        <taxon>Arthropoda</taxon>
        <taxon>Hexapoda</taxon>
        <taxon>Insecta</taxon>
        <taxon>Pterygota</taxon>
        <taxon>Neoptera</taxon>
        <taxon>Endopterygota</taxon>
        <taxon>Coleoptera</taxon>
        <taxon>Polyphaga</taxon>
        <taxon>Elateriformia</taxon>
        <taxon>Elateroidea</taxon>
        <taxon>Lampyridae</taxon>
        <taxon>Luciolinae</taxon>
        <taxon>Aquatica</taxon>
    </lineage>
</organism>
<sequence length="139" mass="15641">MLKVIHHIIHLIMDASITLKPEDIPGALLSPNLSIKDHTKLQLQRWLACRCLKQGGTKSDLMQRVTNCIKAGTDNNIFLCIDGGKWYDAKRLYLQSNQCVLLTKANMTELVKGISLDKDCLLKGEGIQGNEDKIRKRNV</sequence>
<evidence type="ECO:0008006" key="3">
    <source>
        <dbReference type="Google" id="ProtNLM"/>
    </source>
</evidence>
<reference evidence="2" key="1">
    <citation type="submission" date="2023-01" db="EMBL/GenBank/DDBJ databases">
        <title>Key to firefly adult light organ development and bioluminescence: homeobox transcription factors regulate luciferase expression and transportation to peroxisome.</title>
        <authorList>
            <person name="Fu X."/>
        </authorList>
    </citation>
    <scope>NUCLEOTIDE SEQUENCE [LARGE SCALE GENOMIC DNA]</scope>
</reference>
<accession>A0AAN7PPL8</accession>
<dbReference type="AlphaFoldDB" id="A0AAN7PPL8"/>
<dbReference type="InterPro" id="IPR036361">
    <property type="entry name" value="SAP_dom_sf"/>
</dbReference>
<dbReference type="SUPFAM" id="SSF68906">
    <property type="entry name" value="SAP domain"/>
    <property type="match status" value="1"/>
</dbReference>
<dbReference type="Proteomes" id="UP001353858">
    <property type="component" value="Unassembled WGS sequence"/>
</dbReference>
<keyword evidence="2" id="KW-1185">Reference proteome</keyword>
<dbReference type="EMBL" id="JARPUR010000001">
    <property type="protein sequence ID" value="KAK4885951.1"/>
    <property type="molecule type" value="Genomic_DNA"/>
</dbReference>
<evidence type="ECO:0000313" key="2">
    <source>
        <dbReference type="Proteomes" id="UP001353858"/>
    </source>
</evidence>
<proteinExistence type="predicted"/>
<evidence type="ECO:0000313" key="1">
    <source>
        <dbReference type="EMBL" id="KAK4885951.1"/>
    </source>
</evidence>
<comment type="caution">
    <text evidence="1">The sequence shown here is derived from an EMBL/GenBank/DDBJ whole genome shotgun (WGS) entry which is preliminary data.</text>
</comment>